<proteinExistence type="predicted"/>
<evidence type="ECO:0000313" key="1">
    <source>
        <dbReference type="EMBL" id="MBP1872105.1"/>
    </source>
</evidence>
<dbReference type="EMBL" id="JAGGJR010000002">
    <property type="protein sequence ID" value="MBP1872105.1"/>
    <property type="molecule type" value="Genomic_DNA"/>
</dbReference>
<organism evidence="1 2">
    <name type="scientific">Ensifer adhaerens</name>
    <name type="common">Sinorhizobium morelense</name>
    <dbReference type="NCBI Taxonomy" id="106592"/>
    <lineage>
        <taxon>Bacteria</taxon>
        <taxon>Pseudomonadati</taxon>
        <taxon>Pseudomonadota</taxon>
        <taxon>Alphaproteobacteria</taxon>
        <taxon>Hyphomicrobiales</taxon>
        <taxon>Rhizobiaceae</taxon>
        <taxon>Sinorhizobium/Ensifer group</taxon>
        <taxon>Ensifer</taxon>
    </lineage>
</organism>
<accession>A0ACC5STH7</accession>
<evidence type="ECO:0000313" key="2">
    <source>
        <dbReference type="Proteomes" id="UP000823773"/>
    </source>
</evidence>
<sequence>MPDEAEPRRALAITPVNVDALRHINAVDREMPAVFG</sequence>
<comment type="caution">
    <text evidence="1">The sequence shown here is derived from an EMBL/GenBank/DDBJ whole genome shotgun (WGS) entry which is preliminary data.</text>
</comment>
<gene>
    <name evidence="1" type="ORF">J2Z19_001817</name>
</gene>
<dbReference type="Proteomes" id="UP000823773">
    <property type="component" value="Unassembled WGS sequence"/>
</dbReference>
<reference evidence="1" key="1">
    <citation type="submission" date="2021-03" db="EMBL/GenBank/DDBJ databases">
        <title>Genomic Encyclopedia of Type Strains, Phase IV (KMG-IV): sequencing the most valuable type-strain genomes for metagenomic binning, comparative biology and taxonomic classification.</title>
        <authorList>
            <person name="Goeker M."/>
        </authorList>
    </citation>
    <scope>NUCLEOTIDE SEQUENCE</scope>
    <source>
        <strain evidence="1">DSM 18131</strain>
    </source>
</reference>
<keyword evidence="2" id="KW-1185">Reference proteome</keyword>
<protein>
    <submittedName>
        <fullName evidence="1">Uncharacterized protein</fullName>
    </submittedName>
</protein>
<name>A0ACC5STH7_ENSAD</name>